<evidence type="ECO:0008006" key="3">
    <source>
        <dbReference type="Google" id="ProtNLM"/>
    </source>
</evidence>
<reference evidence="1" key="1">
    <citation type="submission" date="2021-11" db="EMBL/GenBank/DDBJ databases">
        <authorList>
            <person name="Rodrigo-Torres L."/>
            <person name="Arahal R. D."/>
            <person name="Lucena T."/>
        </authorList>
    </citation>
    <scope>NUCLEOTIDE SEQUENCE</scope>
    <source>
        <strain evidence="1">CECT 7928</strain>
    </source>
</reference>
<dbReference type="PROSITE" id="PS51257">
    <property type="entry name" value="PROKAR_LIPOPROTEIN"/>
    <property type="match status" value="1"/>
</dbReference>
<sequence length="279" mass="30464">MNIRSIAIIGCLLLSGCVTTTVEDSIPVSQRTAHSVFELQRTTLSVPSTATIEINQHTQYLKSRFIDSPVAAFNIPADSGTVDIKISSTVNNSVFYPSAVIMSARGTILKSFNSSEFKYKLPNFGLNGHLVAETSFQPPFDSAQVYLIVYTNKSSLGDSTKIVNPKYLAAQAKGTTLPKQQYIQVPHSEEGVITVNVENSNASVSHYNRTSRPTPIVTPQPRSTTVFSKSEYYRVAIQAAVDANNVPRALDLVKEAKAENIEGMEQVFVNAVQNQSSKQ</sequence>
<organism evidence="1 2">
    <name type="scientific">Vibrio marisflavi CECT 7928</name>
    <dbReference type="NCBI Taxonomy" id="634439"/>
    <lineage>
        <taxon>Bacteria</taxon>
        <taxon>Pseudomonadati</taxon>
        <taxon>Pseudomonadota</taxon>
        <taxon>Gammaproteobacteria</taxon>
        <taxon>Vibrionales</taxon>
        <taxon>Vibrionaceae</taxon>
        <taxon>Vibrio</taxon>
    </lineage>
</organism>
<comment type="caution">
    <text evidence="1">The sequence shown here is derived from an EMBL/GenBank/DDBJ whole genome shotgun (WGS) entry which is preliminary data.</text>
</comment>
<evidence type="ECO:0000313" key="1">
    <source>
        <dbReference type="EMBL" id="CAH0536207.1"/>
    </source>
</evidence>
<evidence type="ECO:0000313" key="2">
    <source>
        <dbReference type="Proteomes" id="UP000838748"/>
    </source>
</evidence>
<dbReference type="Proteomes" id="UP000838748">
    <property type="component" value="Unassembled WGS sequence"/>
</dbReference>
<protein>
    <recommendedName>
        <fullName evidence="3">Maltose operon periplasmic protein</fullName>
    </recommendedName>
</protein>
<proteinExistence type="predicted"/>
<dbReference type="RefSeq" id="WP_237359691.1">
    <property type="nucleotide sequence ID" value="NZ_CAKLDM010000001.1"/>
</dbReference>
<accession>A0ABN8E0G4</accession>
<gene>
    <name evidence="1" type="ORF">VMF7928_00273</name>
</gene>
<dbReference type="InterPro" id="IPR010794">
    <property type="entry name" value="MalM"/>
</dbReference>
<name>A0ABN8E0G4_9VIBR</name>
<keyword evidence="2" id="KW-1185">Reference proteome</keyword>
<dbReference type="EMBL" id="CAKLDM010000001">
    <property type="protein sequence ID" value="CAH0536207.1"/>
    <property type="molecule type" value="Genomic_DNA"/>
</dbReference>
<dbReference type="Pfam" id="PF07148">
    <property type="entry name" value="MalM"/>
    <property type="match status" value="1"/>
</dbReference>